<dbReference type="PANTHER" id="PTHR10655">
    <property type="entry name" value="LYSOPHOSPHOLIPASE-RELATED"/>
    <property type="match status" value="1"/>
</dbReference>
<evidence type="ECO:0000313" key="4">
    <source>
        <dbReference type="EMBL" id="WZN46309.1"/>
    </source>
</evidence>
<dbReference type="Gene3D" id="3.40.50.1820">
    <property type="entry name" value="alpha/beta hydrolase"/>
    <property type="match status" value="1"/>
</dbReference>
<protein>
    <submittedName>
        <fullName evidence="4">Dienelactone hydrolase family protein</fullName>
    </submittedName>
</protein>
<dbReference type="InterPro" id="IPR029058">
    <property type="entry name" value="AB_hydrolase_fold"/>
</dbReference>
<evidence type="ECO:0000256" key="1">
    <source>
        <dbReference type="ARBA" id="ARBA00006499"/>
    </source>
</evidence>
<keyword evidence="5" id="KW-1185">Reference proteome</keyword>
<proteinExistence type="inferred from homology"/>
<evidence type="ECO:0000259" key="3">
    <source>
        <dbReference type="Pfam" id="PF02230"/>
    </source>
</evidence>
<keyword evidence="2 4" id="KW-0378">Hydrolase</keyword>
<reference evidence="4 5" key="1">
    <citation type="submission" date="2024-03" db="EMBL/GenBank/DDBJ databases">
        <title>Chitinophaga caseinilytica sp. nov., a casein hydrolysing bacterium isolated from forest soil.</title>
        <authorList>
            <person name="Lee D.S."/>
            <person name="Han D.M."/>
            <person name="Baek J.H."/>
            <person name="Choi D.G."/>
            <person name="Jeon J.H."/>
            <person name="Jeon C.O."/>
        </authorList>
    </citation>
    <scope>NUCLEOTIDE SEQUENCE [LARGE SCALE GENOMIC DNA]</scope>
    <source>
        <strain evidence="4 5">KACC 19118</strain>
    </source>
</reference>
<comment type="similarity">
    <text evidence="1">Belongs to the AB hydrolase superfamily. AB hydrolase 2 family.</text>
</comment>
<dbReference type="SUPFAM" id="SSF53474">
    <property type="entry name" value="alpha/beta-Hydrolases"/>
    <property type="match status" value="1"/>
</dbReference>
<dbReference type="PANTHER" id="PTHR10655:SF17">
    <property type="entry name" value="LYSOPHOSPHOLIPASE-LIKE PROTEIN 1"/>
    <property type="match status" value="1"/>
</dbReference>
<dbReference type="InterPro" id="IPR050565">
    <property type="entry name" value="LYPA1-2/EST-like"/>
</dbReference>
<gene>
    <name evidence="4" type="ORF">WJU22_25780</name>
</gene>
<dbReference type="InterPro" id="IPR003140">
    <property type="entry name" value="PLipase/COase/thioEstase"/>
</dbReference>
<dbReference type="Pfam" id="PF02230">
    <property type="entry name" value="Abhydrolase_2"/>
    <property type="match status" value="1"/>
</dbReference>
<dbReference type="EMBL" id="CP150096">
    <property type="protein sequence ID" value="WZN46309.1"/>
    <property type="molecule type" value="Genomic_DNA"/>
</dbReference>
<dbReference type="Proteomes" id="UP001449657">
    <property type="component" value="Chromosome"/>
</dbReference>
<evidence type="ECO:0000313" key="5">
    <source>
        <dbReference type="Proteomes" id="UP001449657"/>
    </source>
</evidence>
<dbReference type="RefSeq" id="WP_341841040.1">
    <property type="nucleotide sequence ID" value="NZ_CP149792.1"/>
</dbReference>
<name>A0ABZ2Z720_9BACT</name>
<sequence length="207" mass="22189">MHTKRIITSGTPLKQASRALVLVHGRGGSADDILTLAPLLAVGDYALLAPQANGNSWYPHSFLMPQEDNEPWLSSAIDVLSATVQDILDTGIPHSGIYFTGFSQGACLTLEFAARHAVKYGGIAAFTGGLIGDHVHRSNYSGDFAGTPVFIGSSDPDMHVPVKRVRETENVYQDLNAGITVKIYPNMGHTISGDEINIANEKIFGKI</sequence>
<organism evidence="4 5">
    <name type="scientific">Chitinophaga caseinilytica</name>
    <dbReference type="NCBI Taxonomy" id="2267521"/>
    <lineage>
        <taxon>Bacteria</taxon>
        <taxon>Pseudomonadati</taxon>
        <taxon>Bacteroidota</taxon>
        <taxon>Chitinophagia</taxon>
        <taxon>Chitinophagales</taxon>
        <taxon>Chitinophagaceae</taxon>
        <taxon>Chitinophaga</taxon>
    </lineage>
</organism>
<accession>A0ABZ2Z720</accession>
<dbReference type="GO" id="GO:0016787">
    <property type="term" value="F:hydrolase activity"/>
    <property type="evidence" value="ECO:0007669"/>
    <property type="project" value="UniProtKB-KW"/>
</dbReference>
<evidence type="ECO:0000256" key="2">
    <source>
        <dbReference type="ARBA" id="ARBA00022801"/>
    </source>
</evidence>
<feature type="domain" description="Phospholipase/carboxylesterase/thioesterase" evidence="3">
    <location>
        <begin position="52"/>
        <end position="201"/>
    </location>
</feature>